<gene>
    <name evidence="1" type="ORF">OSCT_0907</name>
</gene>
<evidence type="ECO:0000313" key="1">
    <source>
        <dbReference type="EMBL" id="EFO81246.1"/>
    </source>
</evidence>
<dbReference type="AlphaFoldDB" id="E1IC56"/>
<proteinExistence type="predicted"/>
<dbReference type="EMBL" id="ADVR01000019">
    <property type="protein sequence ID" value="EFO81246.1"/>
    <property type="molecule type" value="Genomic_DNA"/>
</dbReference>
<dbReference type="OrthoDB" id="156679at2"/>
<evidence type="ECO:0000313" key="2">
    <source>
        <dbReference type="Proteomes" id="UP000054010"/>
    </source>
</evidence>
<comment type="caution">
    <text evidence="1">The sequence shown here is derived from an EMBL/GenBank/DDBJ whole genome shotgun (WGS) entry which is preliminary data.</text>
</comment>
<dbReference type="HOGENOM" id="CLU_1833181_0_0_0"/>
<dbReference type="SUPFAM" id="SSF48452">
    <property type="entry name" value="TPR-like"/>
    <property type="match status" value="1"/>
</dbReference>
<dbReference type="InterPro" id="IPR011990">
    <property type="entry name" value="TPR-like_helical_dom_sf"/>
</dbReference>
<dbReference type="eggNOG" id="COG2912">
    <property type="taxonomic scope" value="Bacteria"/>
</dbReference>
<dbReference type="Proteomes" id="UP000054010">
    <property type="component" value="Unassembled WGS sequence"/>
</dbReference>
<name>E1IC56_9CHLR</name>
<dbReference type="Gene3D" id="1.25.40.10">
    <property type="entry name" value="Tetratricopeptide repeat domain"/>
    <property type="match status" value="1"/>
</dbReference>
<keyword evidence="2" id="KW-1185">Reference proteome</keyword>
<organism evidence="1 2">
    <name type="scientific">Oscillochloris trichoides DG-6</name>
    <dbReference type="NCBI Taxonomy" id="765420"/>
    <lineage>
        <taxon>Bacteria</taxon>
        <taxon>Bacillati</taxon>
        <taxon>Chloroflexota</taxon>
        <taxon>Chloroflexia</taxon>
        <taxon>Chloroflexales</taxon>
        <taxon>Chloroflexineae</taxon>
        <taxon>Oscillochloridaceae</taxon>
        <taxon>Oscillochloris</taxon>
    </lineage>
</organism>
<protein>
    <submittedName>
        <fullName evidence="1">TPR repeat-containing protein</fullName>
    </submittedName>
</protein>
<dbReference type="STRING" id="765420.OSCT_0907"/>
<reference evidence="1 2" key="1">
    <citation type="journal article" date="2011" name="J. Bacteriol.">
        <title>Draft genome sequence of the anoxygenic filamentous phototrophic bacterium Oscillochloris trichoides subsp. DG-6.</title>
        <authorList>
            <person name="Kuznetsov B.B."/>
            <person name="Ivanovsky R.N."/>
            <person name="Keppen O.I."/>
            <person name="Sukhacheva M.V."/>
            <person name="Bumazhkin B.K."/>
            <person name="Patutina E.O."/>
            <person name="Beletsky A.V."/>
            <person name="Mardanov A.V."/>
            <person name="Baslerov R.V."/>
            <person name="Panteleeva A.N."/>
            <person name="Kolganova T.V."/>
            <person name="Ravin N.V."/>
            <person name="Skryabin K.G."/>
        </authorList>
    </citation>
    <scope>NUCLEOTIDE SEQUENCE [LARGE SCALE GENOMIC DNA]</scope>
    <source>
        <strain evidence="1 2">DG-6</strain>
    </source>
</reference>
<sequence length="140" mass="16478">MSEPLPLWKQLYARWWYVWGLSLCYTGNRTCERAFYQAGVVSFGRALRIWPTYAHAYYQRGIIRGRELREPEAAIEDLSQASLLDPTWPEPYLHRGLLQRYHGDPHAAMVDLAYYVTLAEPGYWRTEALQQIEQLRSNLL</sequence>
<accession>E1IC56</accession>